<dbReference type="InterPro" id="IPR050923">
    <property type="entry name" value="Cell_Proc_Reg/RNA_Proc"/>
</dbReference>
<feature type="region of interest" description="Disordered" evidence="1">
    <location>
        <begin position="209"/>
        <end position="231"/>
    </location>
</feature>
<feature type="region of interest" description="Disordered" evidence="1">
    <location>
        <begin position="347"/>
        <end position="379"/>
    </location>
</feature>
<dbReference type="EMBL" id="VOIH02000001">
    <property type="protein sequence ID" value="KAF3456849.1"/>
    <property type="molecule type" value="Genomic_DNA"/>
</dbReference>
<evidence type="ECO:0000313" key="3">
    <source>
        <dbReference type="EMBL" id="KAF3456849.1"/>
    </source>
</evidence>
<organism evidence="3 4">
    <name type="scientific">Rhamnella rubrinervis</name>
    <dbReference type="NCBI Taxonomy" id="2594499"/>
    <lineage>
        <taxon>Eukaryota</taxon>
        <taxon>Viridiplantae</taxon>
        <taxon>Streptophyta</taxon>
        <taxon>Embryophyta</taxon>
        <taxon>Tracheophyta</taxon>
        <taxon>Spermatophyta</taxon>
        <taxon>Magnoliopsida</taxon>
        <taxon>eudicotyledons</taxon>
        <taxon>Gunneridae</taxon>
        <taxon>Pentapetalae</taxon>
        <taxon>rosids</taxon>
        <taxon>fabids</taxon>
        <taxon>Rosales</taxon>
        <taxon>Rhamnaceae</taxon>
        <taxon>rhamnoid group</taxon>
        <taxon>Rhamneae</taxon>
        <taxon>Rhamnella</taxon>
    </lineage>
</organism>
<dbReference type="AlphaFoldDB" id="A0A8K0HR27"/>
<dbReference type="SMART" id="SM00240">
    <property type="entry name" value="FHA"/>
    <property type="match status" value="1"/>
</dbReference>
<keyword evidence="4" id="KW-1185">Reference proteome</keyword>
<dbReference type="InterPro" id="IPR008984">
    <property type="entry name" value="SMAD_FHA_dom_sf"/>
</dbReference>
<accession>A0A8K0HR27</accession>
<evidence type="ECO:0000256" key="1">
    <source>
        <dbReference type="SAM" id="MobiDB-lite"/>
    </source>
</evidence>
<gene>
    <name evidence="3" type="ORF">FNV43_RR01503</name>
</gene>
<proteinExistence type="predicted"/>
<dbReference type="Proteomes" id="UP000796880">
    <property type="component" value="Unassembled WGS sequence"/>
</dbReference>
<feature type="compositionally biased region" description="Basic and acidic residues" evidence="1">
    <location>
        <begin position="364"/>
        <end position="379"/>
    </location>
</feature>
<reference evidence="3" key="1">
    <citation type="submission" date="2020-03" db="EMBL/GenBank/DDBJ databases">
        <title>A high-quality chromosome-level genome assembly of a woody plant with both climbing and erect habits, Rhamnella rubrinervis.</title>
        <authorList>
            <person name="Lu Z."/>
            <person name="Yang Y."/>
            <person name="Zhu X."/>
            <person name="Sun Y."/>
        </authorList>
    </citation>
    <scope>NUCLEOTIDE SEQUENCE</scope>
    <source>
        <strain evidence="3">BYM</strain>
        <tissue evidence="3">Leaf</tissue>
    </source>
</reference>
<comment type="caution">
    <text evidence="3">The sequence shown here is derived from an EMBL/GenBank/DDBJ whole genome shotgun (WGS) entry which is preliminary data.</text>
</comment>
<dbReference type="Pfam" id="PF00498">
    <property type="entry name" value="FHA"/>
    <property type="match status" value="1"/>
</dbReference>
<dbReference type="OrthoDB" id="687730at2759"/>
<dbReference type="PANTHER" id="PTHR23308">
    <property type="entry name" value="NUCLEAR INHIBITOR OF PROTEIN PHOSPHATASE-1"/>
    <property type="match status" value="1"/>
</dbReference>
<feature type="region of interest" description="Disordered" evidence="1">
    <location>
        <begin position="255"/>
        <end position="282"/>
    </location>
</feature>
<evidence type="ECO:0000259" key="2">
    <source>
        <dbReference type="PROSITE" id="PS50006"/>
    </source>
</evidence>
<name>A0A8K0HR27_9ROSA</name>
<dbReference type="PROSITE" id="PS50006">
    <property type="entry name" value="FHA_DOMAIN"/>
    <property type="match status" value="1"/>
</dbReference>
<dbReference type="Gene3D" id="2.60.200.20">
    <property type="match status" value="1"/>
</dbReference>
<feature type="domain" description="FHA" evidence="2">
    <location>
        <begin position="28"/>
        <end position="78"/>
    </location>
</feature>
<dbReference type="SUPFAM" id="SSF49879">
    <property type="entry name" value="SMAD/FHA domain"/>
    <property type="match status" value="1"/>
</dbReference>
<evidence type="ECO:0000313" key="4">
    <source>
        <dbReference type="Proteomes" id="UP000796880"/>
    </source>
</evidence>
<dbReference type="InterPro" id="IPR000253">
    <property type="entry name" value="FHA_dom"/>
</dbReference>
<protein>
    <recommendedName>
        <fullName evidence="2">FHA domain-containing protein</fullName>
    </recommendedName>
</protein>
<sequence>MDCLPLKLVMVKGPREGESIEYRVGSTIKVGRVVRGNNLPIKDAGISTKHLSISSESGKWVLRDLDSSNGTVLNRTQLPPNTPFDLHDGDNIKIGEYTIISVGINVCDESQLRKNPRRGVRGKGRTVESISVNQVRRGDIAVESEEKSGLEAENRKVIDEREAVVVGRRKGRPPKATVLRSDAAEKTCEVPKLDEGLGSEQSEVVELMEEKSVPKVTKRQTRSMKNKERVMSGSALGQILENSGIEEGMKVEGRKTRGGLRSRKNLPQEPTGCAPDEVSEQRNLGNSNFIDREDVECVKGMGLEQTNLGNSDYNDIEEAEPQAECVKELSVGEGDHEEAAENKVGVEVGGNEDGNIDACGVKDGSGKRENGSDSGCKESSGEVWEMLKKMTLGEWFDYLQVNLPKQIVEATEEMIMSMKQQAERVREYVIQQKNDEKDNIPEC</sequence>